<feature type="region of interest" description="Disordered" evidence="1">
    <location>
        <begin position="280"/>
        <end position="313"/>
    </location>
</feature>
<gene>
    <name evidence="2" type="ORF">AB0H72_28985</name>
</gene>
<evidence type="ECO:0000313" key="2">
    <source>
        <dbReference type="EMBL" id="MEV0366736.1"/>
    </source>
</evidence>
<reference evidence="2 3" key="1">
    <citation type="submission" date="2024-06" db="EMBL/GenBank/DDBJ databases">
        <title>The Natural Products Discovery Center: Release of the First 8490 Sequenced Strains for Exploring Actinobacteria Biosynthetic Diversity.</title>
        <authorList>
            <person name="Kalkreuter E."/>
            <person name="Kautsar S.A."/>
            <person name="Yang D."/>
            <person name="Bader C.D."/>
            <person name="Teijaro C.N."/>
            <person name="Fluegel L."/>
            <person name="Davis C.M."/>
            <person name="Simpson J.R."/>
            <person name="Lauterbach L."/>
            <person name="Steele A.D."/>
            <person name="Gui C."/>
            <person name="Meng S."/>
            <person name="Li G."/>
            <person name="Viehrig K."/>
            <person name="Ye F."/>
            <person name="Su P."/>
            <person name="Kiefer A.F."/>
            <person name="Nichols A."/>
            <person name="Cepeda A.J."/>
            <person name="Yan W."/>
            <person name="Fan B."/>
            <person name="Jiang Y."/>
            <person name="Adhikari A."/>
            <person name="Zheng C.-J."/>
            <person name="Schuster L."/>
            <person name="Cowan T.M."/>
            <person name="Smanski M.J."/>
            <person name="Chevrette M.G."/>
            <person name="De Carvalho L.P.S."/>
            <person name="Shen B."/>
        </authorList>
    </citation>
    <scope>NUCLEOTIDE SEQUENCE [LARGE SCALE GENOMIC DNA]</scope>
    <source>
        <strain evidence="2 3">NPDC050671</strain>
    </source>
</reference>
<dbReference type="RefSeq" id="WP_357985192.1">
    <property type="nucleotide sequence ID" value="NZ_JBFAIH010000021.1"/>
</dbReference>
<name>A0ABV3FGE8_9NOCA</name>
<organism evidence="2 3">
    <name type="scientific">Nocardia fusca</name>
    <dbReference type="NCBI Taxonomy" id="941183"/>
    <lineage>
        <taxon>Bacteria</taxon>
        <taxon>Bacillati</taxon>
        <taxon>Actinomycetota</taxon>
        <taxon>Actinomycetes</taxon>
        <taxon>Mycobacteriales</taxon>
        <taxon>Nocardiaceae</taxon>
        <taxon>Nocardia</taxon>
    </lineage>
</organism>
<comment type="caution">
    <text evidence="2">The sequence shown here is derived from an EMBL/GenBank/DDBJ whole genome shotgun (WGS) entry which is preliminary data.</text>
</comment>
<sequence length="313" mass="34813">MRDLGLEVEELTLDAKVGYSSRIYQLPDEPISWWKFMTVFPETHPKAPESQQYICIVFPIENNCIVAMMGSWGLPAPSDVESFERLARETRSTEFGRVLDASKPLTGVHHTRSTRNVWRRFDRLSAPPPGFIAVGDAVCAFNPIYAQGMSAAAVSGLVVEQLMHCIDPCSAEFPAAFYAEQARVLQRPWSLAVSRDSGYDHAQGTETITGGLRKNVLRRLTWPAFQFLAEAIWQDSVVDAHFNRVLNIQESLADFLTNPRVLAGLGLYGAKKLLRLTGMPPPVPAHRPPPDTDYSALRGLARHEPVSVPESLE</sequence>
<dbReference type="EMBL" id="JBFAIH010000021">
    <property type="protein sequence ID" value="MEV0366736.1"/>
    <property type="molecule type" value="Genomic_DNA"/>
</dbReference>
<evidence type="ECO:0000313" key="3">
    <source>
        <dbReference type="Proteomes" id="UP001551658"/>
    </source>
</evidence>
<proteinExistence type="predicted"/>
<accession>A0ABV3FGE8</accession>
<protein>
    <submittedName>
        <fullName evidence="2">Uncharacterized protein</fullName>
    </submittedName>
</protein>
<keyword evidence="3" id="KW-1185">Reference proteome</keyword>
<dbReference type="SUPFAM" id="SSF51905">
    <property type="entry name" value="FAD/NAD(P)-binding domain"/>
    <property type="match status" value="1"/>
</dbReference>
<dbReference type="InterPro" id="IPR036188">
    <property type="entry name" value="FAD/NAD-bd_sf"/>
</dbReference>
<evidence type="ECO:0000256" key="1">
    <source>
        <dbReference type="SAM" id="MobiDB-lite"/>
    </source>
</evidence>
<dbReference type="Gene3D" id="3.50.50.60">
    <property type="entry name" value="FAD/NAD(P)-binding domain"/>
    <property type="match status" value="1"/>
</dbReference>
<dbReference type="Proteomes" id="UP001551658">
    <property type="component" value="Unassembled WGS sequence"/>
</dbReference>